<protein>
    <submittedName>
        <fullName evidence="2">Uncharacterized protein</fullName>
    </submittedName>
</protein>
<evidence type="ECO:0000313" key="3">
    <source>
        <dbReference type="Proteomes" id="UP000578112"/>
    </source>
</evidence>
<name>A0A7W7I237_9ACTN</name>
<sequence>MDRRRCRAGIAAGAGIVLAAVAAAPAEAATSWAVLSTPNRGAIANELYGSAALSATSAWAVGSSYDANLAAPRTLVERWNGTSWSTVTSPNATAYYNELRDVDATSATNAWAVGYANGASGVNGMPRNTLAMRWNGSRWSIVATPQPGTNFRQLYGVKAFGPSDAWSVGWYYDASLHGEALLLHWNGTAWTQATAPGPGTSGNSLEGIAGAAPNDVWAVGYYTNSGESGVLAHPLAVHYDGNGWTETELPQSGTGTFLHSVTAVSANDVWAVGSKNGYREPVAYHWNGSAWSEAAIPAATGSGNNILYGVAGTAANQVWAVGYTSSGSDRQPLVLRWNGTAFTAESVPRQEFGGMLAGVAATGGPTVFAAGTRTDFSGDLGAFTDHTLSVRGSGT</sequence>
<feature type="signal peptide" evidence="1">
    <location>
        <begin position="1"/>
        <end position="28"/>
    </location>
</feature>
<reference evidence="2 3" key="1">
    <citation type="submission" date="2020-08" db="EMBL/GenBank/DDBJ databases">
        <title>Sequencing the genomes of 1000 actinobacteria strains.</title>
        <authorList>
            <person name="Klenk H.-P."/>
        </authorList>
    </citation>
    <scope>NUCLEOTIDE SEQUENCE [LARGE SCALE GENOMIC DNA]</scope>
    <source>
        <strain evidence="2 3">DSM 43149</strain>
    </source>
</reference>
<organism evidence="2 3">
    <name type="scientific">Actinoplanes digitatis</name>
    <dbReference type="NCBI Taxonomy" id="1868"/>
    <lineage>
        <taxon>Bacteria</taxon>
        <taxon>Bacillati</taxon>
        <taxon>Actinomycetota</taxon>
        <taxon>Actinomycetes</taxon>
        <taxon>Micromonosporales</taxon>
        <taxon>Micromonosporaceae</taxon>
        <taxon>Actinoplanes</taxon>
    </lineage>
</organism>
<keyword evidence="1" id="KW-0732">Signal</keyword>
<dbReference type="Proteomes" id="UP000578112">
    <property type="component" value="Unassembled WGS sequence"/>
</dbReference>
<comment type="caution">
    <text evidence="2">The sequence shown here is derived from an EMBL/GenBank/DDBJ whole genome shotgun (WGS) entry which is preliminary data.</text>
</comment>
<dbReference type="AlphaFoldDB" id="A0A7W7I237"/>
<keyword evidence="3" id="KW-1185">Reference proteome</keyword>
<proteinExistence type="predicted"/>
<feature type="chain" id="PRO_5030508778" evidence="1">
    <location>
        <begin position="29"/>
        <end position="395"/>
    </location>
</feature>
<dbReference type="EMBL" id="JACHNH010000001">
    <property type="protein sequence ID" value="MBB4764836.1"/>
    <property type="molecule type" value="Genomic_DNA"/>
</dbReference>
<dbReference type="RefSeq" id="WP_184995979.1">
    <property type="nucleotide sequence ID" value="NZ_BOMK01000003.1"/>
</dbReference>
<evidence type="ECO:0000256" key="1">
    <source>
        <dbReference type="SAM" id="SignalP"/>
    </source>
</evidence>
<accession>A0A7W7I237</accession>
<evidence type="ECO:0000313" key="2">
    <source>
        <dbReference type="EMBL" id="MBB4764836.1"/>
    </source>
</evidence>
<gene>
    <name evidence="2" type="ORF">BJ971_005392</name>
</gene>